<evidence type="ECO:0000313" key="2">
    <source>
        <dbReference type="EMBL" id="KAK7367075.1"/>
    </source>
</evidence>
<name>A0AAN9N5N7_PHACN</name>
<protein>
    <submittedName>
        <fullName evidence="2">Uncharacterized protein</fullName>
    </submittedName>
</protein>
<proteinExistence type="predicted"/>
<organism evidence="2 3">
    <name type="scientific">Phaseolus coccineus</name>
    <name type="common">Scarlet runner bean</name>
    <name type="synonym">Phaseolus multiflorus</name>
    <dbReference type="NCBI Taxonomy" id="3886"/>
    <lineage>
        <taxon>Eukaryota</taxon>
        <taxon>Viridiplantae</taxon>
        <taxon>Streptophyta</taxon>
        <taxon>Embryophyta</taxon>
        <taxon>Tracheophyta</taxon>
        <taxon>Spermatophyta</taxon>
        <taxon>Magnoliopsida</taxon>
        <taxon>eudicotyledons</taxon>
        <taxon>Gunneridae</taxon>
        <taxon>Pentapetalae</taxon>
        <taxon>rosids</taxon>
        <taxon>fabids</taxon>
        <taxon>Fabales</taxon>
        <taxon>Fabaceae</taxon>
        <taxon>Papilionoideae</taxon>
        <taxon>50 kb inversion clade</taxon>
        <taxon>NPAAA clade</taxon>
        <taxon>indigoferoid/millettioid clade</taxon>
        <taxon>Phaseoleae</taxon>
        <taxon>Phaseolus</taxon>
    </lineage>
</organism>
<reference evidence="2 3" key="1">
    <citation type="submission" date="2024-01" db="EMBL/GenBank/DDBJ databases">
        <title>The genomes of 5 underutilized Papilionoideae crops provide insights into root nodulation and disease resistanc.</title>
        <authorList>
            <person name="Jiang F."/>
        </authorList>
    </citation>
    <scope>NUCLEOTIDE SEQUENCE [LARGE SCALE GENOMIC DNA]</scope>
    <source>
        <strain evidence="2">JINMINGXINNONG_FW02</strain>
        <tissue evidence="2">Leaves</tissue>
    </source>
</reference>
<dbReference type="Proteomes" id="UP001374584">
    <property type="component" value="Unassembled WGS sequence"/>
</dbReference>
<evidence type="ECO:0000313" key="3">
    <source>
        <dbReference type="Proteomes" id="UP001374584"/>
    </source>
</evidence>
<evidence type="ECO:0000256" key="1">
    <source>
        <dbReference type="SAM" id="MobiDB-lite"/>
    </source>
</evidence>
<feature type="region of interest" description="Disordered" evidence="1">
    <location>
        <begin position="50"/>
        <end position="70"/>
    </location>
</feature>
<comment type="caution">
    <text evidence="2">The sequence shown here is derived from an EMBL/GenBank/DDBJ whole genome shotgun (WGS) entry which is preliminary data.</text>
</comment>
<dbReference type="AlphaFoldDB" id="A0AAN9N5N7"/>
<keyword evidence="3" id="KW-1185">Reference proteome</keyword>
<sequence length="70" mass="7778">MPVTGGRNHLTGDRRKGVSFENRTGRRYLWGNGKRGLDTVGIKKMAIPSVDNSERNSPHVQFAVPSLSRN</sequence>
<accession>A0AAN9N5N7</accession>
<gene>
    <name evidence="2" type="ORF">VNO80_09083</name>
</gene>
<dbReference type="EMBL" id="JAYMYR010000004">
    <property type="protein sequence ID" value="KAK7367075.1"/>
    <property type="molecule type" value="Genomic_DNA"/>
</dbReference>